<dbReference type="AlphaFoldDB" id="A0A935MBP2"/>
<sequence>MKIRNINPLGRVDVPLLRRQGDIEGEGRGCLEPGEVITVTAAIGAALLEQTTNFEAVEMASPAQVEEPTS</sequence>
<dbReference type="Proteomes" id="UP000726105">
    <property type="component" value="Unassembled WGS sequence"/>
</dbReference>
<comment type="caution">
    <text evidence="1">The sequence shown here is derived from an EMBL/GenBank/DDBJ whole genome shotgun (WGS) entry which is preliminary data.</text>
</comment>
<organism evidence="1 2">
    <name type="scientific">Candidatus Phosphoribacter hodrii</name>
    <dbReference type="NCBI Taxonomy" id="2953743"/>
    <lineage>
        <taxon>Bacteria</taxon>
        <taxon>Bacillati</taxon>
        <taxon>Actinomycetota</taxon>
        <taxon>Actinomycetes</taxon>
        <taxon>Micrococcales</taxon>
        <taxon>Dermatophilaceae</taxon>
        <taxon>Candidatus Phosphoribacter</taxon>
    </lineage>
</organism>
<evidence type="ECO:0000313" key="2">
    <source>
        <dbReference type="Proteomes" id="UP000726105"/>
    </source>
</evidence>
<evidence type="ECO:0000313" key="1">
    <source>
        <dbReference type="EMBL" id="MBK7274963.1"/>
    </source>
</evidence>
<protein>
    <submittedName>
        <fullName evidence="1">Uncharacterized protein</fullName>
    </submittedName>
</protein>
<proteinExistence type="predicted"/>
<name>A0A935MBP2_9MICO</name>
<reference evidence="1 2" key="1">
    <citation type="submission" date="2020-10" db="EMBL/GenBank/DDBJ databases">
        <title>Connecting structure to function with the recovery of over 1000 high-quality activated sludge metagenome-assembled genomes encoding full-length rRNA genes using long-read sequencing.</title>
        <authorList>
            <person name="Singleton C.M."/>
            <person name="Petriglieri F."/>
            <person name="Kristensen J.M."/>
            <person name="Kirkegaard R.H."/>
            <person name="Michaelsen T.Y."/>
            <person name="Andersen M.H."/>
            <person name="Karst S.M."/>
            <person name="Dueholm M.S."/>
            <person name="Nielsen P.H."/>
            <person name="Albertsen M."/>
        </authorList>
    </citation>
    <scope>NUCLEOTIDE SEQUENCE [LARGE SCALE GENOMIC DNA]</scope>
    <source>
        <strain evidence="1">Ega_18-Q3-R5-49_MAXAC.001</strain>
    </source>
</reference>
<dbReference type="EMBL" id="JADJIB010000021">
    <property type="protein sequence ID" value="MBK7274963.1"/>
    <property type="molecule type" value="Genomic_DNA"/>
</dbReference>
<gene>
    <name evidence="1" type="ORF">IPI13_18100</name>
</gene>
<accession>A0A935MBP2</accession>